<dbReference type="AlphaFoldDB" id="X1BCE4"/>
<organism evidence="10">
    <name type="scientific">marine sediment metagenome</name>
    <dbReference type="NCBI Taxonomy" id="412755"/>
    <lineage>
        <taxon>unclassified sequences</taxon>
        <taxon>metagenomes</taxon>
        <taxon>ecological metagenomes</taxon>
    </lineage>
</organism>
<dbReference type="InterPro" id="IPR023211">
    <property type="entry name" value="DNA_pol_palm_dom_sf"/>
</dbReference>
<evidence type="ECO:0000256" key="3">
    <source>
        <dbReference type="ARBA" id="ARBA00022679"/>
    </source>
</evidence>
<keyword evidence="7" id="KW-0238">DNA-binding</keyword>
<dbReference type="Pfam" id="PF03175">
    <property type="entry name" value="DNA_pol_B_2"/>
    <property type="match status" value="1"/>
</dbReference>
<comment type="similarity">
    <text evidence="1">Belongs to the DNA polymerase type-B family.</text>
</comment>
<dbReference type="SUPFAM" id="SSF56672">
    <property type="entry name" value="DNA/RNA polymerases"/>
    <property type="match status" value="1"/>
</dbReference>
<protein>
    <recommendedName>
        <fullName evidence="2">DNA-directed DNA polymerase</fullName>
        <ecNumber evidence="2">2.7.7.7</ecNumber>
    </recommendedName>
</protein>
<evidence type="ECO:0000256" key="5">
    <source>
        <dbReference type="ARBA" id="ARBA00022705"/>
    </source>
</evidence>
<sequence length="291" mass="33368">MVNTPESVYAVRRERTIFPIGQFWVSLTTPELKYALEHDHIVRIQSAVIYMQENIFKGYVDRFYGLRQKFKAEGIAEYEELCKKLLNCLYGKFGQKAEVWKKIGVCPDEPDRVEICYIEGSHKSRAIRYLLGEIFELTGHKECFNSFPAIPAHVAAYGRLWLWRLMELAGEGNYFYCDTDSLFVNSVGLYNLGTELDNLRLGAIKVIEQTDSISIRGVKDYSIGTKRVIKGIRKLAIEVSEGVYEQELWPSFKGLLRSQHPDVYAIAKIRKTLSRKYTKGVVNEDGSISPL</sequence>
<dbReference type="GO" id="GO:0003887">
    <property type="term" value="F:DNA-directed DNA polymerase activity"/>
    <property type="evidence" value="ECO:0007669"/>
    <property type="project" value="UniProtKB-KW"/>
</dbReference>
<keyword evidence="5" id="KW-0235">DNA replication</keyword>
<accession>X1BCE4</accession>
<dbReference type="InterPro" id="IPR017964">
    <property type="entry name" value="DNA-dir_DNA_pol_B_CS"/>
</dbReference>
<evidence type="ECO:0000256" key="8">
    <source>
        <dbReference type="ARBA" id="ARBA00049244"/>
    </source>
</evidence>
<evidence type="ECO:0000256" key="2">
    <source>
        <dbReference type="ARBA" id="ARBA00012417"/>
    </source>
</evidence>
<dbReference type="GO" id="GO:0000166">
    <property type="term" value="F:nucleotide binding"/>
    <property type="evidence" value="ECO:0007669"/>
    <property type="project" value="InterPro"/>
</dbReference>
<evidence type="ECO:0000256" key="4">
    <source>
        <dbReference type="ARBA" id="ARBA00022695"/>
    </source>
</evidence>
<gene>
    <name evidence="10" type="ORF">S01H4_38707</name>
</gene>
<dbReference type="PROSITE" id="PS00116">
    <property type="entry name" value="DNA_POLYMERASE_B"/>
    <property type="match status" value="1"/>
</dbReference>
<keyword evidence="3" id="KW-0808">Transferase</keyword>
<evidence type="ECO:0000256" key="6">
    <source>
        <dbReference type="ARBA" id="ARBA00022932"/>
    </source>
</evidence>
<feature type="domain" description="DNA-directed DNA polymerase family B mitochondria/virus" evidence="9">
    <location>
        <begin position="12"/>
        <end position="103"/>
    </location>
</feature>
<reference evidence="10" key="1">
    <citation type="journal article" date="2014" name="Front. Microbiol.">
        <title>High frequency of phylogenetically diverse reductive dehalogenase-homologous genes in deep subseafloor sedimentary metagenomes.</title>
        <authorList>
            <person name="Kawai M."/>
            <person name="Futagami T."/>
            <person name="Toyoda A."/>
            <person name="Takaki Y."/>
            <person name="Nishi S."/>
            <person name="Hori S."/>
            <person name="Arai W."/>
            <person name="Tsubouchi T."/>
            <person name="Morono Y."/>
            <person name="Uchiyama I."/>
            <person name="Ito T."/>
            <person name="Fujiyama A."/>
            <person name="Inagaki F."/>
            <person name="Takami H."/>
        </authorList>
    </citation>
    <scope>NUCLEOTIDE SEQUENCE</scope>
    <source>
        <strain evidence="10">Expedition CK06-06</strain>
    </source>
</reference>
<dbReference type="Gene3D" id="3.90.1600.10">
    <property type="entry name" value="Palm domain of DNA polymerase"/>
    <property type="match status" value="1"/>
</dbReference>
<dbReference type="GO" id="GO:0003677">
    <property type="term" value="F:DNA binding"/>
    <property type="evidence" value="ECO:0007669"/>
    <property type="project" value="UniProtKB-KW"/>
</dbReference>
<evidence type="ECO:0000259" key="9">
    <source>
        <dbReference type="Pfam" id="PF03175"/>
    </source>
</evidence>
<comment type="caution">
    <text evidence="10">The sequence shown here is derived from an EMBL/GenBank/DDBJ whole genome shotgun (WGS) entry which is preliminary data.</text>
</comment>
<keyword evidence="4" id="KW-0548">Nucleotidyltransferase</keyword>
<proteinExistence type="inferred from homology"/>
<dbReference type="GO" id="GO:0006260">
    <property type="term" value="P:DNA replication"/>
    <property type="evidence" value="ECO:0007669"/>
    <property type="project" value="UniProtKB-KW"/>
</dbReference>
<dbReference type="InterPro" id="IPR043502">
    <property type="entry name" value="DNA/RNA_pol_sf"/>
</dbReference>
<keyword evidence="6" id="KW-0239">DNA-directed DNA polymerase</keyword>
<evidence type="ECO:0000256" key="7">
    <source>
        <dbReference type="ARBA" id="ARBA00023125"/>
    </source>
</evidence>
<dbReference type="EMBL" id="BART01020894">
    <property type="protein sequence ID" value="GAG93604.1"/>
    <property type="molecule type" value="Genomic_DNA"/>
</dbReference>
<feature type="non-terminal residue" evidence="10">
    <location>
        <position position="291"/>
    </location>
</feature>
<dbReference type="InterPro" id="IPR004868">
    <property type="entry name" value="DNA-dir_DNA_pol_B_mt/vir"/>
</dbReference>
<dbReference type="Gene3D" id="1.10.287.690">
    <property type="entry name" value="Helix hairpin bin"/>
    <property type="match status" value="1"/>
</dbReference>
<comment type="catalytic activity">
    <reaction evidence="8">
        <text>DNA(n) + a 2'-deoxyribonucleoside 5'-triphosphate = DNA(n+1) + diphosphate</text>
        <dbReference type="Rhea" id="RHEA:22508"/>
        <dbReference type="Rhea" id="RHEA-COMP:17339"/>
        <dbReference type="Rhea" id="RHEA-COMP:17340"/>
        <dbReference type="ChEBI" id="CHEBI:33019"/>
        <dbReference type="ChEBI" id="CHEBI:61560"/>
        <dbReference type="ChEBI" id="CHEBI:173112"/>
        <dbReference type="EC" id="2.7.7.7"/>
    </reaction>
</comment>
<dbReference type="EC" id="2.7.7.7" evidence="2"/>
<evidence type="ECO:0000313" key="10">
    <source>
        <dbReference type="EMBL" id="GAG93604.1"/>
    </source>
</evidence>
<evidence type="ECO:0000256" key="1">
    <source>
        <dbReference type="ARBA" id="ARBA00005755"/>
    </source>
</evidence>
<name>X1BCE4_9ZZZZ</name>